<organism evidence="3 4">
    <name type="scientific">Syntrophobacter fumaroxidans (strain DSM 10017 / MPOB)</name>
    <dbReference type="NCBI Taxonomy" id="335543"/>
    <lineage>
        <taxon>Bacteria</taxon>
        <taxon>Pseudomonadati</taxon>
        <taxon>Thermodesulfobacteriota</taxon>
        <taxon>Syntrophobacteria</taxon>
        <taxon>Syntrophobacterales</taxon>
        <taxon>Syntrophobacteraceae</taxon>
        <taxon>Syntrophobacter</taxon>
    </lineage>
</organism>
<dbReference type="eggNOG" id="COG0741">
    <property type="taxonomic scope" value="Bacteria"/>
</dbReference>
<dbReference type="STRING" id="335543.Sfum_0523"/>
<name>A0LFM1_SYNFM</name>
<keyword evidence="4" id="KW-1185">Reference proteome</keyword>
<dbReference type="KEGG" id="sfu:Sfum_0523"/>
<proteinExistence type="predicted"/>
<dbReference type="HOGENOM" id="CLU_1124086_0_0_7"/>
<sequence length="247" mass="28361" precursor="true">MQDCSKPRRLVYLVAALFMAAGVIGCATAETSAPAGPPVQAAVQAERTAAPVQVQRPAHQSPGMVAYYPPPGRMDFCGEHVPLENQEVMERFDKEFTLVVYNHAQIYRWLKRRDGYFQWMEERLRRLNLPEDLKYVALAESEPPLSTADRKRWAEMRNDFERSPESALQYLGDLHRSFRSWSLALAAYCCGEKRIMDESRAQGQSDFYKMMLPQETERYVFKVLAIKAVLSDPARYGYELPKGARQR</sequence>
<dbReference type="RefSeq" id="WP_011697396.1">
    <property type="nucleotide sequence ID" value="NC_008554.1"/>
</dbReference>
<evidence type="ECO:0000256" key="1">
    <source>
        <dbReference type="SAM" id="SignalP"/>
    </source>
</evidence>
<dbReference type="PROSITE" id="PS51257">
    <property type="entry name" value="PROKAR_LIPOPROTEIN"/>
    <property type="match status" value="1"/>
</dbReference>
<evidence type="ECO:0000259" key="2">
    <source>
        <dbReference type="Pfam" id="PF01464"/>
    </source>
</evidence>
<dbReference type="Gene3D" id="1.10.530.10">
    <property type="match status" value="1"/>
</dbReference>
<feature type="chain" id="PRO_5002626515" description="Transglycosylase SLT domain-containing protein" evidence="1">
    <location>
        <begin position="30"/>
        <end position="247"/>
    </location>
</feature>
<reference evidence="3 4" key="1">
    <citation type="submission" date="2006-10" db="EMBL/GenBank/DDBJ databases">
        <title>Complete sequence of Syntrophobacter fumaroxidans MPOB.</title>
        <authorList>
            <consortium name="US DOE Joint Genome Institute"/>
            <person name="Copeland A."/>
            <person name="Lucas S."/>
            <person name="Lapidus A."/>
            <person name="Barry K."/>
            <person name="Detter J.C."/>
            <person name="Glavina del Rio T."/>
            <person name="Hammon N."/>
            <person name="Israni S."/>
            <person name="Pitluck S."/>
            <person name="Goltsman E.G."/>
            <person name="Martinez M."/>
            <person name="Schmutz J."/>
            <person name="Larimer F."/>
            <person name="Land M."/>
            <person name="Hauser L."/>
            <person name="Kyrpides N."/>
            <person name="Kim E."/>
            <person name="Boone D.R."/>
            <person name="Brockman F."/>
            <person name="Culley D."/>
            <person name="Ferry J."/>
            <person name="Gunsalus R."/>
            <person name="McInerney M.J."/>
            <person name="Morrison M."/>
            <person name="Plugge C."/>
            <person name="Rohlin L."/>
            <person name="Scholten J."/>
            <person name="Sieber J."/>
            <person name="Stams A.J.M."/>
            <person name="Worm P."/>
            <person name="Henstra A.M."/>
            <person name="Richardson P."/>
        </authorList>
    </citation>
    <scope>NUCLEOTIDE SEQUENCE [LARGE SCALE GENOMIC DNA]</scope>
    <source>
        <strain evidence="4">DSM 10017 / MPOB</strain>
    </source>
</reference>
<dbReference type="InterPro" id="IPR008258">
    <property type="entry name" value="Transglycosylase_SLT_dom_1"/>
</dbReference>
<dbReference type="InterPro" id="IPR023346">
    <property type="entry name" value="Lysozyme-like_dom_sf"/>
</dbReference>
<dbReference type="FunCoup" id="A0LFM1">
    <property type="interactions" value="129"/>
</dbReference>
<dbReference type="AlphaFoldDB" id="A0LFM1"/>
<accession>A0LFM1</accession>
<dbReference type="OrthoDB" id="9815002at2"/>
<dbReference type="SUPFAM" id="SSF53955">
    <property type="entry name" value="Lysozyme-like"/>
    <property type="match status" value="1"/>
</dbReference>
<feature type="signal peptide" evidence="1">
    <location>
        <begin position="1"/>
        <end position="29"/>
    </location>
</feature>
<evidence type="ECO:0000313" key="4">
    <source>
        <dbReference type="Proteomes" id="UP000001784"/>
    </source>
</evidence>
<dbReference type="Pfam" id="PF01464">
    <property type="entry name" value="SLT"/>
    <property type="match status" value="1"/>
</dbReference>
<dbReference type="InParanoid" id="A0LFM1"/>
<dbReference type="EMBL" id="CP000478">
    <property type="protein sequence ID" value="ABK16223.1"/>
    <property type="molecule type" value="Genomic_DNA"/>
</dbReference>
<evidence type="ECO:0000313" key="3">
    <source>
        <dbReference type="EMBL" id="ABK16223.1"/>
    </source>
</evidence>
<protein>
    <recommendedName>
        <fullName evidence="2">Transglycosylase SLT domain-containing protein</fullName>
    </recommendedName>
</protein>
<keyword evidence="1" id="KW-0732">Signal</keyword>
<dbReference type="Proteomes" id="UP000001784">
    <property type="component" value="Chromosome"/>
</dbReference>
<dbReference type="CAZy" id="GH23">
    <property type="family name" value="Glycoside Hydrolase Family 23"/>
</dbReference>
<feature type="domain" description="Transglycosylase SLT" evidence="2">
    <location>
        <begin position="153"/>
        <end position="209"/>
    </location>
</feature>
<gene>
    <name evidence="3" type="ordered locus">Sfum_0523</name>
</gene>